<gene>
    <name evidence="5" type="ordered locus">Namu_2993</name>
</gene>
<dbReference type="PANTHER" id="PTHR43708:SF5">
    <property type="entry name" value="CONSERVED EXPRESSED OXIDOREDUCTASE (EUROFUNG)-RELATED"/>
    <property type="match status" value="1"/>
</dbReference>
<dbReference type="OrthoDB" id="256869at2"/>
<dbReference type="SUPFAM" id="SSF51735">
    <property type="entry name" value="NAD(P)-binding Rossmann-fold domains"/>
    <property type="match status" value="1"/>
</dbReference>
<feature type="domain" description="Gfo/Idh/MocA-like oxidoreductase N-terminal" evidence="3">
    <location>
        <begin position="7"/>
        <end position="123"/>
    </location>
</feature>
<name>C8XAS7_NAKMY</name>
<dbReference type="EMBL" id="CP001737">
    <property type="protein sequence ID" value="ACV79330.1"/>
    <property type="molecule type" value="Genomic_DNA"/>
</dbReference>
<dbReference type="InterPro" id="IPR051317">
    <property type="entry name" value="Gfo/Idh/MocA_oxidoreduct"/>
</dbReference>
<proteinExistence type="inferred from homology"/>
<dbReference type="SUPFAM" id="SSF55347">
    <property type="entry name" value="Glyceraldehyde-3-phosphate dehydrogenase-like, C-terminal domain"/>
    <property type="match status" value="1"/>
</dbReference>
<dbReference type="PANTHER" id="PTHR43708">
    <property type="entry name" value="CONSERVED EXPRESSED OXIDOREDUCTASE (EUROFUNG)"/>
    <property type="match status" value="1"/>
</dbReference>
<reference evidence="5 6" key="2">
    <citation type="journal article" date="2010" name="Stand. Genomic Sci.">
        <title>Complete genome sequence of Nakamurella multipartita type strain (Y-104).</title>
        <authorList>
            <person name="Tice H."/>
            <person name="Mayilraj S."/>
            <person name="Sims D."/>
            <person name="Lapidus A."/>
            <person name="Nolan M."/>
            <person name="Lucas S."/>
            <person name="Glavina Del Rio T."/>
            <person name="Copeland A."/>
            <person name="Cheng J.F."/>
            <person name="Meincke L."/>
            <person name="Bruce D."/>
            <person name="Goodwin L."/>
            <person name="Pitluck S."/>
            <person name="Ivanova N."/>
            <person name="Mavromatis K."/>
            <person name="Ovchinnikova G."/>
            <person name="Pati A."/>
            <person name="Chen A."/>
            <person name="Palaniappan K."/>
            <person name="Land M."/>
            <person name="Hauser L."/>
            <person name="Chang Y.J."/>
            <person name="Jeffries C.D."/>
            <person name="Detter J.C."/>
            <person name="Brettin T."/>
            <person name="Rohde M."/>
            <person name="Goker M."/>
            <person name="Bristow J."/>
            <person name="Eisen J.A."/>
            <person name="Markowitz V."/>
            <person name="Hugenholtz P."/>
            <person name="Kyrpides N.C."/>
            <person name="Klenk H.P."/>
            <person name="Chen F."/>
        </authorList>
    </citation>
    <scope>NUCLEOTIDE SEQUENCE [LARGE SCALE GENOMIC DNA]</scope>
    <source>
        <strain evidence="6">ATCC 700099 / DSM 44233 / CIP 104796 / JCM 9543 / NBRC 105858 / Y-104</strain>
    </source>
</reference>
<dbReference type="GO" id="GO:0016491">
    <property type="term" value="F:oxidoreductase activity"/>
    <property type="evidence" value="ECO:0007669"/>
    <property type="project" value="UniProtKB-KW"/>
</dbReference>
<evidence type="ECO:0000259" key="4">
    <source>
        <dbReference type="Pfam" id="PF22725"/>
    </source>
</evidence>
<evidence type="ECO:0000256" key="1">
    <source>
        <dbReference type="ARBA" id="ARBA00010928"/>
    </source>
</evidence>
<dbReference type="InterPro" id="IPR055170">
    <property type="entry name" value="GFO_IDH_MocA-like_dom"/>
</dbReference>
<dbReference type="InterPro" id="IPR036291">
    <property type="entry name" value="NAD(P)-bd_dom_sf"/>
</dbReference>
<evidence type="ECO:0000313" key="6">
    <source>
        <dbReference type="Proteomes" id="UP000002218"/>
    </source>
</evidence>
<evidence type="ECO:0000259" key="3">
    <source>
        <dbReference type="Pfam" id="PF01408"/>
    </source>
</evidence>
<dbReference type="Gene3D" id="3.30.360.10">
    <property type="entry name" value="Dihydrodipicolinate Reductase, domain 2"/>
    <property type="match status" value="1"/>
</dbReference>
<keyword evidence="6" id="KW-1185">Reference proteome</keyword>
<dbReference type="Pfam" id="PF22725">
    <property type="entry name" value="GFO_IDH_MocA_C3"/>
    <property type="match status" value="1"/>
</dbReference>
<dbReference type="HOGENOM" id="CLU_023194_19_1_11"/>
<evidence type="ECO:0000313" key="5">
    <source>
        <dbReference type="EMBL" id="ACV79330.1"/>
    </source>
</evidence>
<organism evidence="5 6">
    <name type="scientific">Nakamurella multipartita (strain ATCC 700099 / DSM 44233 / CIP 104796 / JCM 9543 / NBRC 105858 / Y-104)</name>
    <name type="common">Microsphaera multipartita</name>
    <dbReference type="NCBI Taxonomy" id="479431"/>
    <lineage>
        <taxon>Bacteria</taxon>
        <taxon>Bacillati</taxon>
        <taxon>Actinomycetota</taxon>
        <taxon>Actinomycetes</taxon>
        <taxon>Nakamurellales</taxon>
        <taxon>Nakamurellaceae</taxon>
        <taxon>Nakamurella</taxon>
    </lineage>
</organism>
<feature type="domain" description="GFO/IDH/MocA-like oxidoreductase" evidence="4">
    <location>
        <begin position="136"/>
        <end position="252"/>
    </location>
</feature>
<reference evidence="6" key="1">
    <citation type="submission" date="2009-09" db="EMBL/GenBank/DDBJ databases">
        <title>The complete genome of Nakamurella multipartita DSM 44233.</title>
        <authorList>
            <consortium name="US DOE Joint Genome Institute (JGI-PGF)"/>
            <person name="Lucas S."/>
            <person name="Copeland A."/>
            <person name="Lapidus A."/>
            <person name="Glavina del Rio T."/>
            <person name="Dalin E."/>
            <person name="Tice H."/>
            <person name="Bruce D."/>
            <person name="Goodwin L."/>
            <person name="Pitluck S."/>
            <person name="Kyrpides N."/>
            <person name="Mavromatis K."/>
            <person name="Ivanova N."/>
            <person name="Ovchinnikova G."/>
            <person name="Sims D."/>
            <person name="Meincke L."/>
            <person name="Brettin T."/>
            <person name="Detter J.C."/>
            <person name="Han C."/>
            <person name="Larimer F."/>
            <person name="Land M."/>
            <person name="Hauser L."/>
            <person name="Markowitz V."/>
            <person name="Cheng J.-F."/>
            <person name="Hugenholtz P."/>
            <person name="Woyke T."/>
            <person name="Wu D."/>
            <person name="Klenk H.-P."/>
            <person name="Eisen J.A."/>
        </authorList>
    </citation>
    <scope>NUCLEOTIDE SEQUENCE [LARGE SCALE GENOMIC DNA]</scope>
    <source>
        <strain evidence="6">ATCC 700099 / DSM 44233 / CIP 104796 / JCM 9543 / NBRC 105858 / Y-104</strain>
    </source>
</reference>
<dbReference type="InParanoid" id="C8XAS7"/>
<dbReference type="eggNOG" id="COG0673">
    <property type="taxonomic scope" value="Bacteria"/>
</dbReference>
<protein>
    <submittedName>
        <fullName evidence="5">Oxidoreductase domain protein</fullName>
    </submittedName>
</protein>
<dbReference type="STRING" id="479431.Namu_2993"/>
<comment type="similarity">
    <text evidence="1">Belongs to the Gfo/Idh/MocA family.</text>
</comment>
<dbReference type="GO" id="GO:0000166">
    <property type="term" value="F:nucleotide binding"/>
    <property type="evidence" value="ECO:0007669"/>
    <property type="project" value="InterPro"/>
</dbReference>
<sequence length="354" mass="37286">MNSDEPVRWALAGYGAGGRTFHAPLIRSAAGLDLVAVVTGSPDRQAQVRADDPAATTVPALEELPALGVVGVTITTPSATHAPLAHQALDLGLHVVVDKPFALNGAAAAELVAHAERAGRVLVPYQNRRWDSDLLTLLRLLEDGELGRVHRFVSRIDRFRPVKSSWHGAGAEQGGGVLLDLGPHLVDQATHLFGPVRSVHAELQTIRPGAGAEDEVELHLEHVGGVHSTLAAGLASAAPGPRLQVNGDRGGFVIDGFDIQEEQLKAGHTPAGLGQEWGVEPESAWGRLYTADGHRVVPSERGAWDSYYPAVARSVRGQAPPPVDARDAVRTARILDAARESAARGAVVPIPETG</sequence>
<dbReference type="Proteomes" id="UP000002218">
    <property type="component" value="Chromosome"/>
</dbReference>
<dbReference type="KEGG" id="nml:Namu_2993"/>
<accession>C8XAS7</accession>
<dbReference type="Gene3D" id="3.40.50.720">
    <property type="entry name" value="NAD(P)-binding Rossmann-like Domain"/>
    <property type="match status" value="1"/>
</dbReference>
<evidence type="ECO:0000256" key="2">
    <source>
        <dbReference type="ARBA" id="ARBA00023002"/>
    </source>
</evidence>
<dbReference type="InterPro" id="IPR000683">
    <property type="entry name" value="Gfo/Idh/MocA-like_OxRdtase_N"/>
</dbReference>
<dbReference type="RefSeq" id="WP_015748203.1">
    <property type="nucleotide sequence ID" value="NC_013235.1"/>
</dbReference>
<dbReference type="AlphaFoldDB" id="C8XAS7"/>
<dbReference type="Pfam" id="PF01408">
    <property type="entry name" value="GFO_IDH_MocA"/>
    <property type="match status" value="1"/>
</dbReference>
<keyword evidence="2" id="KW-0560">Oxidoreductase</keyword>